<dbReference type="GO" id="GO:0005829">
    <property type="term" value="C:cytosol"/>
    <property type="evidence" value="ECO:0007669"/>
    <property type="project" value="TreeGrafter"/>
</dbReference>
<protein>
    <submittedName>
        <fullName evidence="2">Uncharacterized protein</fullName>
    </submittedName>
</protein>
<feature type="region of interest" description="Disordered" evidence="1">
    <location>
        <begin position="139"/>
        <end position="173"/>
    </location>
</feature>
<dbReference type="Proteomes" id="UP000268857">
    <property type="component" value="Unassembled WGS sequence"/>
</dbReference>
<dbReference type="GO" id="GO:0008713">
    <property type="term" value="F:ADP-heptose-lipopolysaccharide heptosyltransferase activity"/>
    <property type="evidence" value="ECO:0007669"/>
    <property type="project" value="TreeGrafter"/>
</dbReference>
<dbReference type="AlphaFoldDB" id="A0A3S1AJI1"/>
<dbReference type="SUPFAM" id="SSF53756">
    <property type="entry name" value="UDP-Glycosyltransferase/glycogen phosphorylase"/>
    <property type="match status" value="1"/>
</dbReference>
<dbReference type="GO" id="GO:0009244">
    <property type="term" value="P:lipopolysaccharide core region biosynthetic process"/>
    <property type="evidence" value="ECO:0007669"/>
    <property type="project" value="TreeGrafter"/>
</dbReference>
<feature type="compositionally biased region" description="Basic and acidic residues" evidence="1">
    <location>
        <begin position="139"/>
        <end position="152"/>
    </location>
</feature>
<evidence type="ECO:0000313" key="3">
    <source>
        <dbReference type="Proteomes" id="UP000268857"/>
    </source>
</evidence>
<reference evidence="2 3" key="1">
    <citation type="journal article" date="2019" name="Genome Biol. Evol.">
        <title>Day and night: Metabolic profiles and evolutionary relationships of six axenic non-marine cyanobacteria.</title>
        <authorList>
            <person name="Will S.E."/>
            <person name="Henke P."/>
            <person name="Boedeker C."/>
            <person name="Huang S."/>
            <person name="Brinkmann H."/>
            <person name="Rohde M."/>
            <person name="Jarek M."/>
            <person name="Friedl T."/>
            <person name="Seufert S."/>
            <person name="Schumacher M."/>
            <person name="Overmann J."/>
            <person name="Neumann-Schaal M."/>
            <person name="Petersen J."/>
        </authorList>
    </citation>
    <scope>NUCLEOTIDE SEQUENCE [LARGE SCALE GENOMIC DNA]</scope>
    <source>
        <strain evidence="2 3">PCC 6912</strain>
    </source>
</reference>
<keyword evidence="3" id="KW-1185">Reference proteome</keyword>
<gene>
    <name evidence="2" type="ORF">PCC6912_26590</name>
</gene>
<dbReference type="STRING" id="211165.GCA_000317285_04174"/>
<evidence type="ECO:0000313" key="2">
    <source>
        <dbReference type="EMBL" id="RUR81790.1"/>
    </source>
</evidence>
<dbReference type="Gene3D" id="3.40.50.2000">
    <property type="entry name" value="Glycogen Phosphorylase B"/>
    <property type="match status" value="1"/>
</dbReference>
<evidence type="ECO:0000256" key="1">
    <source>
        <dbReference type="SAM" id="MobiDB-lite"/>
    </source>
</evidence>
<dbReference type="InterPro" id="IPR051199">
    <property type="entry name" value="LPS_LOS_Heptosyltrfase"/>
</dbReference>
<comment type="caution">
    <text evidence="2">The sequence shown here is derived from an EMBL/GenBank/DDBJ whole genome shotgun (WGS) entry which is preliminary data.</text>
</comment>
<feature type="compositionally biased region" description="Low complexity" evidence="1">
    <location>
        <begin position="153"/>
        <end position="163"/>
    </location>
</feature>
<name>A0A3S1AJI1_CHLFR</name>
<sequence>MLLDLCKNLRRVLVMQVSSQQDLMLTITVLQQLRQLLPDAAITLMVSPSGKELGLQLPWIDDVLIYEGADNKFRNSECELTLIAKLRQFAFDASVIFTNPSESPYPLAYICYLAGIPIRIGQSQEFGGSVLSHCVKPTGNEKDTGTRGHGEEFFPSAPEAPEALGASFLAPSP</sequence>
<dbReference type="PANTHER" id="PTHR30160">
    <property type="entry name" value="TETRAACYLDISACCHARIDE 4'-KINASE-RELATED"/>
    <property type="match status" value="1"/>
</dbReference>
<proteinExistence type="predicted"/>
<accession>A0A3S1AJI1</accession>
<dbReference type="EMBL" id="RSCJ01000009">
    <property type="protein sequence ID" value="RUR81790.1"/>
    <property type="molecule type" value="Genomic_DNA"/>
</dbReference>
<organism evidence="2 3">
    <name type="scientific">Chlorogloeopsis fritschii PCC 6912</name>
    <dbReference type="NCBI Taxonomy" id="211165"/>
    <lineage>
        <taxon>Bacteria</taxon>
        <taxon>Bacillati</taxon>
        <taxon>Cyanobacteriota</taxon>
        <taxon>Cyanophyceae</taxon>
        <taxon>Nostocales</taxon>
        <taxon>Chlorogloeopsidaceae</taxon>
        <taxon>Chlorogloeopsis</taxon>
    </lineage>
</organism>